<evidence type="ECO:0000313" key="4">
    <source>
        <dbReference type="Proteomes" id="UP000007703"/>
    </source>
</evidence>
<accession>C4Y745</accession>
<dbReference type="Pfam" id="PF07926">
    <property type="entry name" value="TPR_MLP1_2"/>
    <property type="match status" value="1"/>
</dbReference>
<dbReference type="GO" id="GO:0017056">
    <property type="term" value="F:structural constituent of nuclear pore"/>
    <property type="evidence" value="ECO:0007669"/>
    <property type="project" value="TreeGrafter"/>
</dbReference>
<feature type="region of interest" description="Disordered" evidence="1">
    <location>
        <begin position="43"/>
        <end position="69"/>
    </location>
</feature>
<dbReference type="KEGG" id="clu:CLUG_03979"/>
<organism evidence="3 4">
    <name type="scientific">Clavispora lusitaniae (strain ATCC 42720)</name>
    <name type="common">Yeast</name>
    <name type="synonym">Candida lusitaniae</name>
    <dbReference type="NCBI Taxonomy" id="306902"/>
    <lineage>
        <taxon>Eukaryota</taxon>
        <taxon>Fungi</taxon>
        <taxon>Dikarya</taxon>
        <taxon>Ascomycota</taxon>
        <taxon>Saccharomycotina</taxon>
        <taxon>Pichiomycetes</taxon>
        <taxon>Metschnikowiaceae</taxon>
        <taxon>Clavispora</taxon>
    </lineage>
</organism>
<feature type="region of interest" description="Disordered" evidence="1">
    <location>
        <begin position="410"/>
        <end position="431"/>
    </location>
</feature>
<evidence type="ECO:0000256" key="1">
    <source>
        <dbReference type="SAM" id="MobiDB-lite"/>
    </source>
</evidence>
<name>C4Y745_CLAL4</name>
<feature type="domain" description="Nucleoprotein TPR/MLP1-2" evidence="2">
    <location>
        <begin position="171"/>
        <end position="290"/>
    </location>
</feature>
<evidence type="ECO:0000313" key="3">
    <source>
        <dbReference type="EMBL" id="EEQ39851.1"/>
    </source>
</evidence>
<feature type="compositionally biased region" description="Basic and acidic residues" evidence="1">
    <location>
        <begin position="572"/>
        <end position="601"/>
    </location>
</feature>
<dbReference type="GO" id="GO:0006406">
    <property type="term" value="P:mRNA export from nucleus"/>
    <property type="evidence" value="ECO:0007669"/>
    <property type="project" value="TreeGrafter"/>
</dbReference>
<protein>
    <recommendedName>
        <fullName evidence="2">Nucleoprotein TPR/MLP1-2 domain-containing protein</fullName>
    </recommendedName>
</protein>
<dbReference type="HOGENOM" id="CLU_444102_0_0_1"/>
<dbReference type="InParanoid" id="C4Y745"/>
<dbReference type="OrthoDB" id="343070at2759"/>
<feature type="region of interest" description="Disordered" evidence="1">
    <location>
        <begin position="559"/>
        <end position="615"/>
    </location>
</feature>
<dbReference type="GO" id="GO:0005643">
    <property type="term" value="C:nuclear pore"/>
    <property type="evidence" value="ECO:0007669"/>
    <property type="project" value="TreeGrafter"/>
</dbReference>
<dbReference type="Proteomes" id="UP000007703">
    <property type="component" value="Unassembled WGS sequence"/>
</dbReference>
<feature type="compositionally biased region" description="Polar residues" evidence="1">
    <location>
        <begin position="604"/>
        <end position="615"/>
    </location>
</feature>
<feature type="compositionally biased region" description="Polar residues" evidence="1">
    <location>
        <begin position="414"/>
        <end position="423"/>
    </location>
</feature>
<evidence type="ECO:0000259" key="2">
    <source>
        <dbReference type="Pfam" id="PF07926"/>
    </source>
</evidence>
<sequence>MALKAQNSKLEQVNELSRTLLDTKAKLAEKQSVIESLKKQISTQPLSTSRSVRPVESSFTEPESNRNMSNTEYEDLRNDLRMAEGQVNEFSNIAKAAEEALMAATESYDKYKVECDEKMKLLEKEKELLSEQVTNQATTIEGLQKNLSEAEDKFISETQELRSKVHEYSLKAGSYDDLQRDFEKKLSIIKSDLESQVKINDDLQKNYQTKLTECDYLRVEVASEKQRCDDLKSQFDLIQGELISNQEKLRVNEEALSELKANRNEELEALNIRLKDLQYQYDLALNQLELKSSNKDLEASENNEDLREVVGFLRREKEAAEVRAITLADEQKQLKTRIEHLDSELNASRSQISRLESAKIQLEDTSKDHSRLMEQLEQLNILRESNTTLRNENKSHIEIISQLKDELAQAKANPVSSSSSGTENAVKEQERRLLAEENARLKNQLNNNEELKNLMQRFENLKNEFKTKLQGHRTKNKELEKQLADSRASLEATQKELNVVKEQNSDSETVSTLKEQLNKLENMSADKDQKFKEEITRLKTTFEDEKSALQRKLVAEYEEKLNNVSSQSSGDSSKELREQIEKEMQSKSDEAIEKLKQEFAKENGLQSTTRSTSQS</sequence>
<dbReference type="EMBL" id="CH408079">
    <property type="protein sequence ID" value="EEQ39851.1"/>
    <property type="molecule type" value="Genomic_DNA"/>
</dbReference>
<dbReference type="VEuPathDB" id="FungiDB:CLUG_03979"/>
<dbReference type="STRING" id="306902.C4Y745"/>
<dbReference type="AlphaFoldDB" id="C4Y745"/>
<proteinExistence type="predicted"/>
<dbReference type="GO" id="GO:0006606">
    <property type="term" value="P:protein import into nucleus"/>
    <property type="evidence" value="ECO:0007669"/>
    <property type="project" value="InterPro"/>
</dbReference>
<dbReference type="FunCoup" id="C4Y745">
    <property type="interactions" value="336"/>
</dbReference>
<dbReference type="PANTHER" id="PTHR18898">
    <property type="entry name" value="NUCLEOPROTEIN TPR-RELATED"/>
    <property type="match status" value="1"/>
</dbReference>
<dbReference type="InterPro" id="IPR012929">
    <property type="entry name" value="Nucleoprot-TPR/MLP1-2_dom"/>
</dbReference>
<gene>
    <name evidence="3" type="ORF">CLUG_03979</name>
</gene>
<reference evidence="3 4" key="1">
    <citation type="journal article" date="2009" name="Nature">
        <title>Evolution of pathogenicity and sexual reproduction in eight Candida genomes.</title>
        <authorList>
            <person name="Butler G."/>
            <person name="Rasmussen M.D."/>
            <person name="Lin M.F."/>
            <person name="Santos M.A."/>
            <person name="Sakthikumar S."/>
            <person name="Munro C.A."/>
            <person name="Rheinbay E."/>
            <person name="Grabherr M."/>
            <person name="Forche A."/>
            <person name="Reedy J.L."/>
            <person name="Agrafioti I."/>
            <person name="Arnaud M.B."/>
            <person name="Bates S."/>
            <person name="Brown A.J."/>
            <person name="Brunke S."/>
            <person name="Costanzo M.C."/>
            <person name="Fitzpatrick D.A."/>
            <person name="de Groot P.W."/>
            <person name="Harris D."/>
            <person name="Hoyer L.L."/>
            <person name="Hube B."/>
            <person name="Klis F.M."/>
            <person name="Kodira C."/>
            <person name="Lennard N."/>
            <person name="Logue M.E."/>
            <person name="Martin R."/>
            <person name="Neiman A.M."/>
            <person name="Nikolaou E."/>
            <person name="Quail M.A."/>
            <person name="Quinn J."/>
            <person name="Santos M.C."/>
            <person name="Schmitzberger F.F."/>
            <person name="Sherlock G."/>
            <person name="Shah P."/>
            <person name="Silverstein K.A."/>
            <person name="Skrzypek M.S."/>
            <person name="Soll D."/>
            <person name="Staggs R."/>
            <person name="Stansfield I."/>
            <person name="Stumpf M.P."/>
            <person name="Sudbery P.E."/>
            <person name="Srikantha T."/>
            <person name="Zeng Q."/>
            <person name="Berman J."/>
            <person name="Berriman M."/>
            <person name="Heitman J."/>
            <person name="Gow N.A."/>
            <person name="Lorenz M.C."/>
            <person name="Birren B.W."/>
            <person name="Kellis M."/>
            <person name="Cuomo C.A."/>
        </authorList>
    </citation>
    <scope>NUCLEOTIDE SEQUENCE [LARGE SCALE GENOMIC DNA]</scope>
    <source>
        <strain evidence="3 4">ATCC 42720</strain>
    </source>
</reference>
<dbReference type="PANTHER" id="PTHR18898:SF2">
    <property type="entry name" value="NUCLEOPROTEIN TPR"/>
    <property type="match status" value="1"/>
</dbReference>
<dbReference type="OMA" id="EQMIPQL"/>